<organism evidence="1 2">
    <name type="scientific">Septoria linicola</name>
    <dbReference type="NCBI Taxonomy" id="215465"/>
    <lineage>
        <taxon>Eukaryota</taxon>
        <taxon>Fungi</taxon>
        <taxon>Dikarya</taxon>
        <taxon>Ascomycota</taxon>
        <taxon>Pezizomycotina</taxon>
        <taxon>Dothideomycetes</taxon>
        <taxon>Dothideomycetidae</taxon>
        <taxon>Mycosphaerellales</taxon>
        <taxon>Mycosphaerellaceae</taxon>
        <taxon>Septoria</taxon>
    </lineage>
</organism>
<dbReference type="Proteomes" id="UP001056384">
    <property type="component" value="Chromosome 6"/>
</dbReference>
<accession>A0A9Q9EL24</accession>
<protein>
    <submittedName>
        <fullName evidence="1">Uncharacterized protein</fullName>
    </submittedName>
</protein>
<sequence>MAAVVMWRLVEKFGLDIDTEDVVPKGAFYGAHLRTADDAKNAGWLDAEGMNATAQVEEYIAHAKQYGLSVIYVASGNMEDVKRFQAKAAAQSPPVVVVNKFDLLPEHEAAIVKAMSWDQQALIDWEVLKRCSVFGGIVKSSFAFNIAITRSQYLEDRNMVMDPWSVQHSETNLAFDDGISRIFGRDGFHEQRIPRGMWP</sequence>
<reference evidence="1" key="1">
    <citation type="submission" date="2022-06" db="EMBL/GenBank/DDBJ databases">
        <title>Complete genome sequences of two strains of the flax pathogen Septoria linicola.</title>
        <authorList>
            <person name="Lapalu N."/>
            <person name="Simon A."/>
            <person name="Demenou B."/>
            <person name="Paumier D."/>
            <person name="Guillot M.-P."/>
            <person name="Gout L."/>
            <person name="Valade R."/>
        </authorList>
    </citation>
    <scope>NUCLEOTIDE SEQUENCE</scope>
    <source>
        <strain evidence="1">SE15195</strain>
    </source>
</reference>
<keyword evidence="2" id="KW-1185">Reference proteome</keyword>
<proteinExistence type="predicted"/>
<dbReference type="EMBL" id="CP099423">
    <property type="protein sequence ID" value="USW54660.1"/>
    <property type="molecule type" value="Genomic_DNA"/>
</dbReference>
<name>A0A9Q9EL24_9PEZI</name>
<evidence type="ECO:0000313" key="2">
    <source>
        <dbReference type="Proteomes" id="UP001056384"/>
    </source>
</evidence>
<dbReference type="Gene3D" id="3.40.50.11350">
    <property type="match status" value="1"/>
</dbReference>
<evidence type="ECO:0000313" key="1">
    <source>
        <dbReference type="EMBL" id="USW54660.1"/>
    </source>
</evidence>
<gene>
    <name evidence="1" type="ORF">Slin15195_G079790</name>
</gene>
<dbReference type="CDD" id="cd11296">
    <property type="entry name" value="O-FucT_like"/>
    <property type="match status" value="1"/>
</dbReference>
<dbReference type="AlphaFoldDB" id="A0A9Q9EL24"/>